<dbReference type="InParanoid" id="A0A1J7JXE5"/>
<keyword evidence="2" id="KW-1185">Reference proteome</keyword>
<organism evidence="1 2">
    <name type="scientific">Coniochaeta ligniaria NRRL 30616</name>
    <dbReference type="NCBI Taxonomy" id="1408157"/>
    <lineage>
        <taxon>Eukaryota</taxon>
        <taxon>Fungi</taxon>
        <taxon>Dikarya</taxon>
        <taxon>Ascomycota</taxon>
        <taxon>Pezizomycotina</taxon>
        <taxon>Sordariomycetes</taxon>
        <taxon>Sordariomycetidae</taxon>
        <taxon>Coniochaetales</taxon>
        <taxon>Coniochaetaceae</taxon>
        <taxon>Coniochaeta</taxon>
    </lineage>
</organism>
<protein>
    <submittedName>
        <fullName evidence="1">Uncharacterized protein</fullName>
    </submittedName>
</protein>
<evidence type="ECO:0000313" key="1">
    <source>
        <dbReference type="EMBL" id="OIW32466.1"/>
    </source>
</evidence>
<evidence type="ECO:0000313" key="2">
    <source>
        <dbReference type="Proteomes" id="UP000182658"/>
    </source>
</evidence>
<name>A0A1J7JXE5_9PEZI</name>
<dbReference type="Proteomes" id="UP000182658">
    <property type="component" value="Unassembled WGS sequence"/>
</dbReference>
<gene>
    <name evidence="1" type="ORF">CONLIGDRAFT_630157</name>
</gene>
<sequence length="83" mass="9109">MADTKKNDANKAVTKLADIDKAPTQHPITLEEMTAARDIFAQDLNLALKEQQSSGTNGELEARIAELKAELETLEREIKSSAQ</sequence>
<accession>A0A1J7JXE5</accession>
<proteinExistence type="predicted"/>
<dbReference type="AlphaFoldDB" id="A0A1J7JXE5"/>
<dbReference type="EMBL" id="KV875095">
    <property type="protein sequence ID" value="OIW32466.1"/>
    <property type="molecule type" value="Genomic_DNA"/>
</dbReference>
<reference evidence="1 2" key="1">
    <citation type="submission" date="2016-10" db="EMBL/GenBank/DDBJ databases">
        <title>Draft genome sequence of Coniochaeta ligniaria NRRL30616, a lignocellulolytic fungus for bioabatement of inhibitors in plant biomass hydrolysates.</title>
        <authorList>
            <consortium name="DOE Joint Genome Institute"/>
            <person name="Jimenez D.J."/>
            <person name="Hector R.E."/>
            <person name="Riley R."/>
            <person name="Sun H."/>
            <person name="Grigoriev I.V."/>
            <person name="Van Elsas J.D."/>
            <person name="Nichols N.N."/>
        </authorList>
    </citation>
    <scope>NUCLEOTIDE SEQUENCE [LARGE SCALE GENOMIC DNA]</scope>
    <source>
        <strain evidence="1 2">NRRL 30616</strain>
    </source>
</reference>